<proteinExistence type="predicted"/>
<dbReference type="EMBL" id="CM011694">
    <property type="protein sequence ID" value="TMS04944.1"/>
    <property type="molecule type" value="Genomic_DNA"/>
</dbReference>
<evidence type="ECO:0000313" key="1">
    <source>
        <dbReference type="EMBL" id="TMS04944.1"/>
    </source>
</evidence>
<feature type="non-terminal residue" evidence="1">
    <location>
        <position position="1"/>
    </location>
</feature>
<sequence>TRVTLLRQMAFCLAELHLWSTKSSLQVKDTDIGTYQYYDKGEPARGYSWTPKNRRPEKLRDSLKELEVMLSSGVLVTLTLNGPQLEQVYIDRTLVGRLPANTVTDAVLSDRLILLSFLEQSQVAAVYLNQKNQDSPETGRRTDKLSPCEIKVVCVDMSGRGRRLHRRVGLNRLQDVALCWWDLDEPDARCEIKRAVYVRAVAGIKRRAHIGRRQLLQSLQAHIYVPFVQFAICRTKPIF</sequence>
<gene>
    <name evidence="1" type="ORF">E3U43_010101</name>
</gene>
<reference evidence="1" key="1">
    <citation type="submission" date="2018-11" db="EMBL/GenBank/DDBJ databases">
        <title>The sequence and de novo assembly of Larimichthys crocea genome using PacBio and Hi-C technologies.</title>
        <authorList>
            <person name="Xu P."/>
            <person name="Chen B."/>
            <person name="Zhou Z."/>
            <person name="Ke Q."/>
            <person name="Wu Y."/>
            <person name="Bai H."/>
            <person name="Pu F."/>
        </authorList>
    </citation>
    <scope>NUCLEOTIDE SEQUENCE</scope>
    <source>
        <tissue evidence="1">Muscle</tissue>
    </source>
</reference>
<protein>
    <submittedName>
        <fullName evidence="1">Uncharacterized protein</fullName>
    </submittedName>
</protein>
<evidence type="ECO:0000313" key="2">
    <source>
        <dbReference type="Proteomes" id="UP000793456"/>
    </source>
</evidence>
<name>A0ACD3QDE0_LARCR</name>
<dbReference type="Proteomes" id="UP000793456">
    <property type="component" value="Chromosome XXI"/>
</dbReference>
<organism evidence="1 2">
    <name type="scientific">Larimichthys crocea</name>
    <name type="common">Large yellow croaker</name>
    <name type="synonym">Pseudosciaena crocea</name>
    <dbReference type="NCBI Taxonomy" id="215358"/>
    <lineage>
        <taxon>Eukaryota</taxon>
        <taxon>Metazoa</taxon>
        <taxon>Chordata</taxon>
        <taxon>Craniata</taxon>
        <taxon>Vertebrata</taxon>
        <taxon>Euteleostomi</taxon>
        <taxon>Actinopterygii</taxon>
        <taxon>Neopterygii</taxon>
        <taxon>Teleostei</taxon>
        <taxon>Neoteleostei</taxon>
        <taxon>Acanthomorphata</taxon>
        <taxon>Eupercaria</taxon>
        <taxon>Sciaenidae</taxon>
        <taxon>Larimichthys</taxon>
    </lineage>
</organism>
<comment type="caution">
    <text evidence="1">The sequence shown here is derived from an EMBL/GenBank/DDBJ whole genome shotgun (WGS) entry which is preliminary data.</text>
</comment>
<keyword evidence="2" id="KW-1185">Reference proteome</keyword>
<accession>A0ACD3QDE0</accession>